<sequence>MCLGRKLKGIIVEWSRGFTSWIRFGSLSLCCLLEGVEACCKGEFTQRFVKSWEDGSRKSKLEHRANEACRFLLCSMVDSKAKKYCLVFPKGKGILGGWVLLAEKLRSLGVSTRDEPREVFVFSRTESKVGASEGKVKNSYVNAVKTRARRLGEVVWLQLEEKDVLSGRELLDRCLVGRWEETPMSTPDLSALGSCGRSHWNLKREVKVARMGFENEVEADKVLLRGLLCFKESFLHLKMWDPKVGCSQNVDEDTVAFKELQWARLLVKSEGLEWPSSLQVAVGSSYYAIQLWWEVQTHEQFAKVVVSCEVGEGNCRKDRETALSDFVSAKGAKDELVVERRPNEDGQAYVLLKDFLEVGRPTSESLKGPELVGRPIVEALNGVKACGGLRDCRGPDGEVFDIQLGSFPPTLNFIEITDEALMEEAFRYTNYYPCSLFSFGKWDFSSSSTLSGRDGVIIATDGGSERGYGSKEVGGADLGPLRVILVDGREAEVCDLPIRANGDVDEVKEVGSERVFQEVVEEMD</sequence>
<evidence type="ECO:0000259" key="2">
    <source>
        <dbReference type="Pfam" id="PF14111"/>
    </source>
</evidence>
<gene>
    <name evidence="3" type="ORF">CK203_049571</name>
</gene>
<protein>
    <recommendedName>
        <fullName evidence="2">DUF4283 domain-containing protein</fullName>
    </recommendedName>
</protein>
<name>A0A438FZ90_VITVI</name>
<proteinExistence type="predicted"/>
<feature type="domain" description="DUF4283" evidence="2">
    <location>
        <begin position="169"/>
        <end position="248"/>
    </location>
</feature>
<dbReference type="EMBL" id="QGNW01000690">
    <property type="protein sequence ID" value="RVW65286.1"/>
    <property type="molecule type" value="Genomic_DNA"/>
</dbReference>
<dbReference type="AlphaFoldDB" id="A0A438FZ90"/>
<keyword evidence="1" id="KW-0732">Signal</keyword>
<reference evidence="3 4" key="1">
    <citation type="journal article" date="2018" name="PLoS Genet.">
        <title>Population sequencing reveals clonal diversity and ancestral inbreeding in the grapevine cultivar Chardonnay.</title>
        <authorList>
            <person name="Roach M.J."/>
            <person name="Johnson D.L."/>
            <person name="Bohlmann J."/>
            <person name="van Vuuren H.J."/>
            <person name="Jones S.J."/>
            <person name="Pretorius I.S."/>
            <person name="Schmidt S.A."/>
            <person name="Borneman A.R."/>
        </authorList>
    </citation>
    <scope>NUCLEOTIDE SEQUENCE [LARGE SCALE GENOMIC DNA]</scope>
    <source>
        <strain evidence="4">cv. Chardonnay</strain>
        <tissue evidence="3">Leaf</tissue>
    </source>
</reference>
<dbReference type="Pfam" id="PF14111">
    <property type="entry name" value="DUF4283"/>
    <property type="match status" value="1"/>
</dbReference>
<feature type="chain" id="PRO_5018970114" description="DUF4283 domain-containing protein" evidence="1">
    <location>
        <begin position="39"/>
        <end position="524"/>
    </location>
</feature>
<evidence type="ECO:0000313" key="4">
    <source>
        <dbReference type="Proteomes" id="UP000288805"/>
    </source>
</evidence>
<feature type="signal peptide" evidence="1">
    <location>
        <begin position="1"/>
        <end position="38"/>
    </location>
</feature>
<comment type="caution">
    <text evidence="3">The sequence shown here is derived from an EMBL/GenBank/DDBJ whole genome shotgun (WGS) entry which is preliminary data.</text>
</comment>
<dbReference type="InterPro" id="IPR025558">
    <property type="entry name" value="DUF4283"/>
</dbReference>
<accession>A0A438FZ90</accession>
<evidence type="ECO:0000256" key="1">
    <source>
        <dbReference type="SAM" id="SignalP"/>
    </source>
</evidence>
<evidence type="ECO:0000313" key="3">
    <source>
        <dbReference type="EMBL" id="RVW65286.1"/>
    </source>
</evidence>
<dbReference type="Proteomes" id="UP000288805">
    <property type="component" value="Unassembled WGS sequence"/>
</dbReference>
<organism evidence="3 4">
    <name type="scientific">Vitis vinifera</name>
    <name type="common">Grape</name>
    <dbReference type="NCBI Taxonomy" id="29760"/>
    <lineage>
        <taxon>Eukaryota</taxon>
        <taxon>Viridiplantae</taxon>
        <taxon>Streptophyta</taxon>
        <taxon>Embryophyta</taxon>
        <taxon>Tracheophyta</taxon>
        <taxon>Spermatophyta</taxon>
        <taxon>Magnoliopsida</taxon>
        <taxon>eudicotyledons</taxon>
        <taxon>Gunneridae</taxon>
        <taxon>Pentapetalae</taxon>
        <taxon>rosids</taxon>
        <taxon>Vitales</taxon>
        <taxon>Vitaceae</taxon>
        <taxon>Viteae</taxon>
        <taxon>Vitis</taxon>
    </lineage>
</organism>